<dbReference type="PANTHER" id="PTHR43484">
    <property type="match status" value="1"/>
</dbReference>
<evidence type="ECO:0000256" key="4">
    <source>
        <dbReference type="ARBA" id="ARBA00022500"/>
    </source>
</evidence>
<dbReference type="InterPro" id="IPR051469">
    <property type="entry name" value="FliN/MopA/SpaO"/>
</dbReference>
<proteinExistence type="inferred from homology"/>
<dbReference type="GO" id="GO:0009425">
    <property type="term" value="C:bacterial-type flagellum basal body"/>
    <property type="evidence" value="ECO:0007669"/>
    <property type="project" value="InterPro"/>
</dbReference>
<comment type="subcellular location">
    <subcellularLocation>
        <location evidence="1">Cell membrane</location>
        <topology evidence="1">Peripheral membrane protein</topology>
        <orientation evidence="1">Cytoplasmic side</orientation>
    </subcellularLocation>
</comment>
<dbReference type="InterPro" id="IPR036429">
    <property type="entry name" value="SpoA-like_sf"/>
</dbReference>
<reference evidence="8" key="1">
    <citation type="submission" date="2018-06" db="EMBL/GenBank/DDBJ databases">
        <authorList>
            <person name="Zhirakovskaya E."/>
        </authorList>
    </citation>
    <scope>NUCLEOTIDE SEQUENCE</scope>
</reference>
<evidence type="ECO:0000256" key="3">
    <source>
        <dbReference type="ARBA" id="ARBA00022475"/>
    </source>
</evidence>
<organism evidence="8">
    <name type="scientific">hydrothermal vent metagenome</name>
    <dbReference type="NCBI Taxonomy" id="652676"/>
    <lineage>
        <taxon>unclassified sequences</taxon>
        <taxon>metagenomes</taxon>
        <taxon>ecological metagenomes</taxon>
    </lineage>
</organism>
<accession>A0A3B0T7A2</accession>
<gene>
    <name evidence="8" type="ORF">MNBD_ALPHA12-1089</name>
</gene>
<dbReference type="Pfam" id="PF01052">
    <property type="entry name" value="FliMN_C"/>
    <property type="match status" value="1"/>
</dbReference>
<dbReference type="Gene3D" id="2.30.330.10">
    <property type="entry name" value="SpoA-like"/>
    <property type="match status" value="1"/>
</dbReference>
<evidence type="ECO:0000256" key="1">
    <source>
        <dbReference type="ARBA" id="ARBA00004413"/>
    </source>
</evidence>
<name>A0A3B0T7A2_9ZZZZ</name>
<dbReference type="SUPFAM" id="SSF101801">
    <property type="entry name" value="Surface presentation of antigens (SPOA)"/>
    <property type="match status" value="1"/>
</dbReference>
<keyword evidence="6" id="KW-0472">Membrane</keyword>
<evidence type="ECO:0000259" key="7">
    <source>
        <dbReference type="Pfam" id="PF01052"/>
    </source>
</evidence>
<comment type="similarity">
    <text evidence="2">Belongs to the FliN/MopA/SpaO family.</text>
</comment>
<evidence type="ECO:0000256" key="5">
    <source>
        <dbReference type="ARBA" id="ARBA00022779"/>
    </source>
</evidence>
<dbReference type="InterPro" id="IPR001172">
    <property type="entry name" value="FliN_T3SS_HrcQb"/>
</dbReference>
<dbReference type="AlphaFoldDB" id="A0A3B0T7A2"/>
<dbReference type="PANTHER" id="PTHR43484:SF1">
    <property type="entry name" value="FLAGELLAR MOTOR SWITCH PROTEIN FLIN"/>
    <property type="match status" value="1"/>
</dbReference>
<dbReference type="PRINTS" id="PR00956">
    <property type="entry name" value="FLGMOTORFLIN"/>
</dbReference>
<dbReference type="GO" id="GO:0003774">
    <property type="term" value="F:cytoskeletal motor activity"/>
    <property type="evidence" value="ECO:0007669"/>
    <property type="project" value="InterPro"/>
</dbReference>
<protein>
    <recommendedName>
        <fullName evidence="7">Flagellar motor switch protein FliN-like C-terminal domain-containing protein</fullName>
    </recommendedName>
</protein>
<dbReference type="EMBL" id="UOEO01000001">
    <property type="protein sequence ID" value="VAW13898.1"/>
    <property type="molecule type" value="Genomic_DNA"/>
</dbReference>
<keyword evidence="4" id="KW-0145">Chemotaxis</keyword>
<keyword evidence="3" id="KW-1003">Cell membrane</keyword>
<evidence type="ECO:0000313" key="8">
    <source>
        <dbReference type="EMBL" id="VAW13898.1"/>
    </source>
</evidence>
<dbReference type="GO" id="GO:0005886">
    <property type="term" value="C:plasma membrane"/>
    <property type="evidence" value="ECO:0007669"/>
    <property type="project" value="UniProtKB-SubCell"/>
</dbReference>
<evidence type="ECO:0000256" key="6">
    <source>
        <dbReference type="ARBA" id="ARBA00023136"/>
    </source>
</evidence>
<evidence type="ECO:0000256" key="2">
    <source>
        <dbReference type="ARBA" id="ARBA00009226"/>
    </source>
</evidence>
<dbReference type="GO" id="GO:0006935">
    <property type="term" value="P:chemotaxis"/>
    <property type="evidence" value="ECO:0007669"/>
    <property type="project" value="UniProtKB-KW"/>
</dbReference>
<dbReference type="InterPro" id="IPR001543">
    <property type="entry name" value="FliN-like_C"/>
</dbReference>
<sequence length="77" mass="8466">MSIVDTIDVDIKVELGATNMPVHHVLRLGRGAVIELDTTENDPLKLYANNRLVALGEIRIDDGQLAIEVTEKIVKSD</sequence>
<keyword evidence="5" id="KW-0283">Flagellar rotation</keyword>
<feature type="domain" description="Flagellar motor switch protein FliN-like C-terminal" evidence="7">
    <location>
        <begin position="4"/>
        <end position="73"/>
    </location>
</feature>
<dbReference type="GO" id="GO:0071973">
    <property type="term" value="P:bacterial-type flagellum-dependent cell motility"/>
    <property type="evidence" value="ECO:0007669"/>
    <property type="project" value="InterPro"/>
</dbReference>